<dbReference type="InterPro" id="IPR036812">
    <property type="entry name" value="NAD(P)_OxRdtase_dom_sf"/>
</dbReference>
<evidence type="ECO:0000259" key="1">
    <source>
        <dbReference type="Pfam" id="PF00248"/>
    </source>
</evidence>
<dbReference type="EMBL" id="SWLG01000012">
    <property type="protein sequence ID" value="TLS36177.1"/>
    <property type="molecule type" value="Genomic_DNA"/>
</dbReference>
<dbReference type="Gene3D" id="3.20.20.100">
    <property type="entry name" value="NADP-dependent oxidoreductase domain"/>
    <property type="match status" value="1"/>
</dbReference>
<dbReference type="AlphaFoldDB" id="A0A5R9EYF4"/>
<sequence length="340" mass="38454">MIGGYATSKDTSSFLEKYRIVKKETPWFCISPIAIGTHLGNMDQTDSELYQTSIEYGLKNGINFIDTAINYRGMRSERDIGIVISRLISEGLLLRSEFVISSKAGIIPGDIDAGLVPKDYLQKVLLDQGVLQVSDLNIVEHHRHVLAPSYYEFAIEQSKTHLGLETIDIHYIHNPEISMEVLGEEDFYKKLEPLFLFYEDQVRKGNIRFYGFATWNSLICDPNEKGYISLGKVVDVVKELIGENHHFKFIQCPFNSVMDEAKHKKTQLVNQNPSSVLEAANQLDLTVVTSAPFNSGKLISTDKIPDTEIQSILNEPEIRSVMVGMKNLRNVINNLKLIKK</sequence>
<gene>
    <name evidence="2" type="ORF">FCL54_16205</name>
</gene>
<feature type="domain" description="NADP-dependent oxidoreductase" evidence="1">
    <location>
        <begin position="33"/>
        <end position="215"/>
    </location>
</feature>
<dbReference type="PANTHER" id="PTHR43312:SF1">
    <property type="entry name" value="NADP-DEPENDENT OXIDOREDUCTASE DOMAIN-CONTAINING PROTEIN"/>
    <property type="match status" value="1"/>
</dbReference>
<dbReference type="PANTHER" id="PTHR43312">
    <property type="entry name" value="D-THREO-ALDOSE 1-DEHYDROGENASE"/>
    <property type="match status" value="1"/>
</dbReference>
<proteinExistence type="predicted"/>
<evidence type="ECO:0000313" key="2">
    <source>
        <dbReference type="EMBL" id="TLS36177.1"/>
    </source>
</evidence>
<dbReference type="InterPro" id="IPR053135">
    <property type="entry name" value="AKR2_Oxidoreductase"/>
</dbReference>
<dbReference type="Pfam" id="PF00248">
    <property type="entry name" value="Aldo_ket_red"/>
    <property type="match status" value="1"/>
</dbReference>
<dbReference type="RefSeq" id="WP_138127787.1">
    <property type="nucleotide sequence ID" value="NZ_SWLG01000012.1"/>
</dbReference>
<protein>
    <submittedName>
        <fullName evidence="2">Aldo/keto reductase</fullName>
    </submittedName>
</protein>
<comment type="caution">
    <text evidence="2">The sequence shown here is derived from an EMBL/GenBank/DDBJ whole genome shotgun (WGS) entry which is preliminary data.</text>
</comment>
<reference evidence="2 3" key="1">
    <citation type="submission" date="2019-04" db="EMBL/GenBank/DDBJ databases">
        <title>Bacillus caeni sp. nov., a bacterium isolated from mangrove sediment.</title>
        <authorList>
            <person name="Huang H."/>
            <person name="Mo K."/>
            <person name="Hu Y."/>
        </authorList>
    </citation>
    <scope>NUCLEOTIDE SEQUENCE [LARGE SCALE GENOMIC DNA]</scope>
    <source>
        <strain evidence="2 3">HB172195</strain>
    </source>
</reference>
<name>A0A5R9EYF4_9BACL</name>
<accession>A0A5R9EYF4</accession>
<evidence type="ECO:0000313" key="3">
    <source>
        <dbReference type="Proteomes" id="UP000308230"/>
    </source>
</evidence>
<organism evidence="2 3">
    <name type="scientific">Exobacillus caeni</name>
    <dbReference type="NCBI Taxonomy" id="2574798"/>
    <lineage>
        <taxon>Bacteria</taxon>
        <taxon>Bacillati</taxon>
        <taxon>Bacillota</taxon>
        <taxon>Bacilli</taxon>
        <taxon>Bacillales</taxon>
        <taxon>Guptibacillaceae</taxon>
        <taxon>Exobacillus</taxon>
    </lineage>
</organism>
<dbReference type="Proteomes" id="UP000308230">
    <property type="component" value="Unassembled WGS sequence"/>
</dbReference>
<keyword evidence="3" id="KW-1185">Reference proteome</keyword>
<dbReference type="SUPFAM" id="SSF51430">
    <property type="entry name" value="NAD(P)-linked oxidoreductase"/>
    <property type="match status" value="1"/>
</dbReference>
<dbReference type="CDD" id="cd19099">
    <property type="entry name" value="AKR_unchar"/>
    <property type="match status" value="1"/>
</dbReference>
<dbReference type="OrthoDB" id="9804790at2"/>
<dbReference type="InterPro" id="IPR023210">
    <property type="entry name" value="NADP_OxRdtase_dom"/>
</dbReference>